<dbReference type="EMBL" id="LAZR01000107">
    <property type="protein sequence ID" value="KKN90944.1"/>
    <property type="molecule type" value="Genomic_DNA"/>
</dbReference>
<dbReference type="AlphaFoldDB" id="A0A0F9UH12"/>
<organism evidence="1">
    <name type="scientific">marine sediment metagenome</name>
    <dbReference type="NCBI Taxonomy" id="412755"/>
    <lineage>
        <taxon>unclassified sequences</taxon>
        <taxon>metagenomes</taxon>
        <taxon>ecological metagenomes</taxon>
    </lineage>
</organism>
<gene>
    <name evidence="1" type="ORF">LCGC14_0225280</name>
</gene>
<accession>A0A0F9UH12</accession>
<sequence>MENVSKKIDEEHKDIKAQIRKCYGAYSSLQSQLHQINGTIEEIRILLTDVSSCFAELFDEWKKVTEDIKK</sequence>
<name>A0A0F9UH12_9ZZZZ</name>
<reference evidence="1" key="1">
    <citation type="journal article" date="2015" name="Nature">
        <title>Complex archaea that bridge the gap between prokaryotes and eukaryotes.</title>
        <authorList>
            <person name="Spang A."/>
            <person name="Saw J.H."/>
            <person name="Jorgensen S.L."/>
            <person name="Zaremba-Niedzwiedzka K."/>
            <person name="Martijn J."/>
            <person name="Lind A.E."/>
            <person name="van Eijk R."/>
            <person name="Schleper C."/>
            <person name="Guy L."/>
            <person name="Ettema T.J."/>
        </authorList>
    </citation>
    <scope>NUCLEOTIDE SEQUENCE</scope>
</reference>
<evidence type="ECO:0000313" key="1">
    <source>
        <dbReference type="EMBL" id="KKN90944.1"/>
    </source>
</evidence>
<protein>
    <submittedName>
        <fullName evidence="1">Uncharacterized protein</fullName>
    </submittedName>
</protein>
<proteinExistence type="predicted"/>
<comment type="caution">
    <text evidence="1">The sequence shown here is derived from an EMBL/GenBank/DDBJ whole genome shotgun (WGS) entry which is preliminary data.</text>
</comment>